<organism evidence="2 3">
    <name type="scientific">Alloyangia pacifica</name>
    <dbReference type="NCBI Taxonomy" id="311180"/>
    <lineage>
        <taxon>Bacteria</taxon>
        <taxon>Pseudomonadati</taxon>
        <taxon>Pseudomonadota</taxon>
        <taxon>Alphaproteobacteria</taxon>
        <taxon>Rhodobacterales</taxon>
        <taxon>Roseobacteraceae</taxon>
        <taxon>Alloyangia</taxon>
    </lineage>
</organism>
<dbReference type="SUPFAM" id="SSF53474">
    <property type="entry name" value="alpha/beta-Hydrolases"/>
    <property type="match status" value="1"/>
</dbReference>
<dbReference type="PANTHER" id="PTHR43433">
    <property type="entry name" value="HYDROLASE, ALPHA/BETA FOLD FAMILY PROTEIN"/>
    <property type="match status" value="1"/>
</dbReference>
<dbReference type="EMBL" id="FOZW01000014">
    <property type="protein sequence ID" value="SFT19894.1"/>
    <property type="molecule type" value="Genomic_DNA"/>
</dbReference>
<sequence length="238" mass="26269">MAQMSEPLVLLPDALCDARLYWPQIADLSHDMAVMVAPVHLGDRIEEIASGLLDVLPRRFALAGCGFGGMVAIELQRRAPDRVVRLMLIGSTPLADTPQQADERDRLVIKARAGKFDEAVAGLLPEESFADGPFKTEIMALVRDMAKSFGSDIFVRQARAMQRRRDQQAVMVKLRIPVMIVAGTQDTLYPEKRQSVLAELVPGAVLRMIDGSGHLPMLEEPDALCAAIRDWMRLPASR</sequence>
<proteinExistence type="predicted"/>
<evidence type="ECO:0000259" key="1">
    <source>
        <dbReference type="Pfam" id="PF12697"/>
    </source>
</evidence>
<evidence type="ECO:0000313" key="3">
    <source>
        <dbReference type="Proteomes" id="UP000199392"/>
    </source>
</evidence>
<dbReference type="Proteomes" id="UP000199392">
    <property type="component" value="Unassembled WGS sequence"/>
</dbReference>
<feature type="domain" description="AB hydrolase-1" evidence="1">
    <location>
        <begin position="42"/>
        <end position="227"/>
    </location>
</feature>
<dbReference type="InterPro" id="IPR029058">
    <property type="entry name" value="AB_hydrolase_fold"/>
</dbReference>
<accession>A0A1I6W2M3</accession>
<dbReference type="RefSeq" id="WP_342707638.1">
    <property type="nucleotide sequence ID" value="NZ_FNCL01000015.1"/>
</dbReference>
<dbReference type="InterPro" id="IPR050471">
    <property type="entry name" value="AB_hydrolase"/>
</dbReference>
<gene>
    <name evidence="2" type="ORF">SAMN04488050_11432</name>
</gene>
<dbReference type="Gene3D" id="3.40.50.1820">
    <property type="entry name" value="alpha/beta hydrolase"/>
    <property type="match status" value="1"/>
</dbReference>
<dbReference type="InterPro" id="IPR000073">
    <property type="entry name" value="AB_hydrolase_1"/>
</dbReference>
<evidence type="ECO:0000313" key="2">
    <source>
        <dbReference type="EMBL" id="SFT19894.1"/>
    </source>
</evidence>
<protein>
    <submittedName>
        <fullName evidence="2">Pimeloyl-ACP methyl ester carboxylesterase</fullName>
    </submittedName>
</protein>
<dbReference type="Pfam" id="PF12697">
    <property type="entry name" value="Abhydrolase_6"/>
    <property type="match status" value="1"/>
</dbReference>
<keyword evidence="3" id="KW-1185">Reference proteome</keyword>
<dbReference type="AlphaFoldDB" id="A0A1I6W2M3"/>
<reference evidence="3" key="1">
    <citation type="submission" date="2016-10" db="EMBL/GenBank/DDBJ databases">
        <authorList>
            <person name="Varghese N."/>
            <person name="Submissions S."/>
        </authorList>
    </citation>
    <scope>NUCLEOTIDE SEQUENCE [LARGE SCALE GENOMIC DNA]</scope>
    <source>
        <strain evidence="3">DSM 26894</strain>
    </source>
</reference>
<dbReference type="STRING" id="311180.SAMN04488050_11432"/>
<name>A0A1I6W2M3_9RHOB</name>
<dbReference type="PANTHER" id="PTHR43433:SF5">
    <property type="entry name" value="AB HYDROLASE-1 DOMAIN-CONTAINING PROTEIN"/>
    <property type="match status" value="1"/>
</dbReference>